<dbReference type="AlphaFoldDB" id="A0A2U3QE03"/>
<proteinExistence type="predicted"/>
<reference evidence="2" key="1">
    <citation type="submission" date="2018-03" db="EMBL/GenBank/DDBJ databases">
        <authorList>
            <person name="Zecchin S."/>
        </authorList>
    </citation>
    <scope>NUCLEOTIDE SEQUENCE [LARGE SCALE GENOMIC DNA]</scope>
</reference>
<dbReference type="Proteomes" id="UP000245125">
    <property type="component" value="Unassembled WGS sequence"/>
</dbReference>
<name>A0A2U3QE03_9BACT</name>
<organism evidence="1 2">
    <name type="scientific">Candidatus Sulfobium mesophilum</name>
    <dbReference type="NCBI Taxonomy" id="2016548"/>
    <lineage>
        <taxon>Bacteria</taxon>
        <taxon>Pseudomonadati</taxon>
        <taxon>Nitrospirota</taxon>
        <taxon>Nitrospiria</taxon>
        <taxon>Nitrospirales</taxon>
        <taxon>Nitrospiraceae</taxon>
        <taxon>Candidatus Sulfobium</taxon>
    </lineage>
</organism>
<evidence type="ECO:0000313" key="1">
    <source>
        <dbReference type="EMBL" id="SPP99652.1"/>
    </source>
</evidence>
<evidence type="ECO:0000313" key="2">
    <source>
        <dbReference type="Proteomes" id="UP000245125"/>
    </source>
</evidence>
<gene>
    <name evidence="1" type="ORF">NBG4_1040002</name>
</gene>
<protein>
    <submittedName>
        <fullName evidence="1">Uncharacterized protein</fullName>
    </submittedName>
</protein>
<accession>A0A2U3QE03</accession>
<dbReference type="EMBL" id="OUUY01000007">
    <property type="protein sequence ID" value="SPP99652.1"/>
    <property type="molecule type" value="Genomic_DNA"/>
</dbReference>
<sequence length="72" mass="8274">MKVSNNPIEGRPALEELLSRKVGVLLHIIEWVDKMDLSVREKSFLLRLIKNMYLSLAKNQEFQPSVPIDKPG</sequence>
<keyword evidence="2" id="KW-1185">Reference proteome</keyword>